<dbReference type="PANTHER" id="PTHR22625:SF70">
    <property type="entry name" value="PLEXIN A, ISOFORM A"/>
    <property type="match status" value="1"/>
</dbReference>
<dbReference type="InterPro" id="IPR002909">
    <property type="entry name" value="IPT_dom"/>
</dbReference>
<accession>A0A0M0JEB5</accession>
<name>A0A0M0JEB5_9EUKA</name>
<dbReference type="InterPro" id="IPR014756">
    <property type="entry name" value="Ig_E-set"/>
</dbReference>
<dbReference type="InterPro" id="IPR036116">
    <property type="entry name" value="FN3_sf"/>
</dbReference>
<dbReference type="SUPFAM" id="SSF81296">
    <property type="entry name" value="E set domains"/>
    <property type="match status" value="5"/>
</dbReference>
<evidence type="ECO:0000259" key="3">
    <source>
        <dbReference type="PROSITE" id="PS50853"/>
    </source>
</evidence>
<dbReference type="Pfam" id="PF01833">
    <property type="entry name" value="TIG"/>
    <property type="match status" value="3"/>
</dbReference>
<dbReference type="CDD" id="cd00102">
    <property type="entry name" value="IPT"/>
    <property type="match status" value="1"/>
</dbReference>
<evidence type="ECO:0000313" key="4">
    <source>
        <dbReference type="EMBL" id="KOO24563.1"/>
    </source>
</evidence>
<sequence>MPASTFFKVRAAAYMALLACLLVERVFAQDVAPKGTDVPDQPAPPVFVASNSTSLSVSWAMPEVDGGSPVLWYTLYGGDAAESLRPLYDPFRAGAAPEPNVRNFTIRRLRPSTQYRFMIAARNAVGQSKFSDTATFSTTAPVPTVSHVVPAAGPLRGGTLVRVHGADLVFGGTSVYACRFGQTVVPATLTEAAWPEHVPTRPIRLPRDEGDGRAVVECISPRARQARAIDLGPGSTTGQPLRLSTQLVELQVALDGRQFGAVIGTTFVYYEPPSWAPAIVSPASGPLAGGTVVSIHGLFPRADNGFFGPSSASLLSLPASFDFPEAACNFSGAIVPAMLMPLRQSYSNAHPRPRALDAPTPAPAVGMPSHIIAENNTGVPTDALERTLVCTSPYVGLSSYQRTVAQSFSFGEEEEAIAAFIEPETTVRVNAESRSRVDWAAHGAVEHGLQGAVEPGLGATVASSMAHVDDRRVEPPAGLRPIPVVRVSASSEHPLGGRAAENLINGSGMRTAPDGQRLSALCNGTYDLACHQQCWASDPAAPLDEQWIEFTFDRPRYVDGMHLFGYNAPHGRAFLRSLAAAEVQVPSSTRRGEWVPIGRLSGLPLPSLRDGDAGVNVRRASMPSYFLPGAYRRGAALLTASWLGFEAAAVRLARMVHHGVDQYGASVGACEVLLLEEDPDVSIQLVGASAVRARMLQLTPGSPYASAAAEADMYLPSTFGTETMDASAQDMRPRLRAHVNKAHGGATEPTLQEGHATPTTTPTTQSPLPCGPAIDQEPCAAAVDPMLALPTQPPPPAKAVIVQAQRGINALTLEARQLEHPPGTVSSAAASPVAQYVGGHGTLSGLEAPAEEEEGEGAMLDWEAEPRIRDSDCVEDEGGEDGHPQLLRLTELGWLPDASDVMPAGRAGSMRTRCAWTYEDGRAGGVTRFPTGIRTRERDESASATVLLGGAFIPLASGGVGLTYLHVRLDLYVGVEAALEGGGLWLCYSDLVPEDLGRVVQKVEGVHSVGEAGAGLCASLWLPDPAVDAYAPASAILVHAGRVVARENWRSTRELISPGTWLPLELIISSEGCSLRHARRTLLDRVPLEGWEPADHWRLALVGQSRAVPGAPFWVDNLRVTAGPLVESARASFEVGLNGQDFSAAGFIFQYHGVPRVLGISPTDGPLHGGTTVRIRGKHLAHGAGYTCRFGAQNVSASFEAASETVLCTSPPALASLGLNGSRVAFAIALNGQNYVLGPDFGFHAQLRLSHVHPSTGPIDGGIRINISGAGLVGGSAYMCCLVAESEPCVVREDGRSPFTPATFDEAFGHVTCRAPAVYNDAGAYQVRVALNGQQYSSQPLETLGFWALTNIVQFELGDQGMVPSAGPYLGGSILIVRLAEPILALPSLTQIDELAFATEGSAFANRDAIAFAPACRFGTAIVPAVRRSDSEVTCTAPTALAAGASVVLAPRTPEQLNTTLSLHGGASLLAGDLDDGGAGGGGDDEGAVRLTGRYPHESGSIVFRRPALAWLPEPAAPALHDFELSFHLSFGSLESHDGVSVSYGPNLGFERHFGGDGGLRVAFLARERQILAWSNERAVGLARMPDSANLGNARIPVVVRVERDVSTDYLTRGESIDSAVLTVTFANVVVLRSQLPGWTALVTSEWRVGLGGGTAHESLFGDKTDTYHGVRALTLRMGAAITRAAVYFGISYNGQDFYPSVEALQAQLAMQALPGAEALEEAAIVRVADFLFGRPLITVIKPRSGVTGSTVELRGALLPFGRNLEASGGYRCRYQQLTRTEYMSDSWAARFDPLAQYDDEGWMLLPGGAQQEGDADFAGSEDDEGAEERAYDALRCDVLPMPHGRTYLEISLHDTMYSADRTQFITLPARHEGTALRAVPATAPAYFSTPPPPPPLVPYTGPVVPPTLAAFMPSRNVTTTLVTGPHLDGGFAYACRPLPRYPAAAGGSSGGLPATYVPALRAVRCALAQPSANVTLPLALTLHVSLDGEQYNAGGAPFTFYPAPIISRVLPAGGPVRGGAAVSVIGQHLGHSNHSAMECRIGASRSRAVPLSEYARGFVNASDEPHSAMSCPAPEARFAGLLFGSVDGWPLPNLTGVWRDSYGHDVHVCTRDGGFAATVEPPWSASLGQRVAAVGLWDEQHLAYVGMWQQWRESLADALTFGVADALPVADRVRLHAGEMGAVNWPTPQLLAAHRGCAEQLSFRASVYFGGGVGPEGGGDGLSLVLGHVTTASTFAFTDTHAVANVRGSCGDVPLVDLPFTVTNEGFSPMQPDTRSSGRWTDGQWVDPFDPAEYGPPPTLEHRPFRYYSERSLVASSPALGHVSGGALIRINGTGLDVGVGFSCAFGIRSDEVPDMAPGWTWAADGPLHPRYSTATWLAAEQVVACRAPQVPYASSVQLRVSLNAQQFSVAALNYTFFAPVITEFTPSSGPVAGGTTLVVRGTQLDVEVGWWSTPPPLARCVFNQTMQTPATFSRSANTLSCSSARSPSSTSARVPFGISLNGQELTTDPFFFFFIGAGMATAPEPPPPPPFSDQEDVEEAFRYPTPGGRPGGDGYDATGLVARFVNRFSGNVSGGALVRIWIDPQPPEATSSPTCRFGEAVVPATVQSSTTLVCITPNTTMAGPVTLGVSLNAQDYSQGGGQFCFVNVTGLLAEPTEGPVSGGTRILSRGHGLVPDGCHSDTAREPKRCRWFNPALNQRRTVAAAVDLGRGALVCYSPPNPMGWGAGDPLVLSVSLNAYDYLPATMYRYEPVPPLPALSPGNGPITGGTMLALFGASMRDVDGLACFFGGLLRLALPNCNAPLQTFALQVEVLFRSMAQTAANLVDEGLFEGGLAVEYGPDPDAIDHLDGHSWGDVCEDGTRRNQPWAAQGSASTAEEATRGLNISLLASARALRPSVRHNETELLALELVEALSADFGPPMDVWMGLHVTIAADPVTHEAYLNLSLAGTPLSPPLALNGWGAQSGWTLRLRAIGGRGVGVSVYRVRLLSGSTAALTPIGLKVVVGPLFVSPAAPFYFLAPPLVPWAGVAPTAGPVEGGTVVRVRVANYSSTVGTLPDVSLALRCRFGNGLASADEFTALAVHWSEASGDGVSIRVGLECTAPSHLSAGPEMVRLRISTNAQQFFDAANFSFYARHAWGYAAPRSGPTGGGALLTVRGWPMDSGMRSGGAYACRVGGVAVAGTYRLQPERIQCRTPALGVTGFTAVPVELSLNAQQFVPLSRTNGSFFVFADPVDAVVALPASGPANGGTLVEVHVSGGGLGANLTETLDYRCAFGHVVRGLLDEMLVEGAAVVPATRVDDGRLRCISPTAEVAGASDFLEPLRAAAGRSGRRHVNGAAITPAAAAPTIDAERPWRGSWPLASSGGHEGGENLVENLARLTGPNGECGSVLVAPSRSAASHARTEWIEHTMFVRSMMPTPSWSGGGRVASLGGFSWSYGPLRPGPHATVGAAGKGLGLIARLAPQPDGRVLWEVLRAGELLYSEPLPVSERDALIREEWRRLWLRLDERGMHLQFGNSTLVAAADSGTSTSPHGLALHPKHLRAAPHWTFAWGACSVAPEQPEPGAWLLANVTMRAGARLRYSDEQLRVSLNGQQFLAWTNLTFRYYAAPRPLEITPSSAPRAGGTLLTIRGEGLAEASAFECEFADGGTADERLRTAAELLATSTINNNNSTDGAGGAGTLRCPTPTVLPRLGEWSLGIRVDRAGQNYGSHEDVAAVPAPLWVYPSLSADATYAPASGPGAGGTLVRIELPRYNTSAIAFANNASDAGPLLETVAGLWPRHGAKCRFGAAYHDGAYGPTIVDASHDPAGAPGEAMLCASPALPGGEAPLQLALNGHDFEPGPALPFSVYGRPRLVDSVPAGATPGTSIILVGENLGGDGLPGVNHTCRFGTRVVLGQLLVEPRVVGNQWRTNTVRCVVPEMPLASSTAAGQYVRSVPLRISLNGQQYSPEPVRFSFPWLPARPVANDALPTAGHWVSGDH</sequence>
<comment type="caution">
    <text evidence="4">The sequence shown here is derived from an EMBL/GenBank/DDBJ whole genome shotgun (WGS) entry which is preliminary data.</text>
</comment>
<proteinExistence type="predicted"/>
<dbReference type="Pfam" id="PF00041">
    <property type="entry name" value="fn3"/>
    <property type="match status" value="1"/>
</dbReference>
<dbReference type="InterPro" id="IPR003961">
    <property type="entry name" value="FN3_dom"/>
</dbReference>
<dbReference type="GO" id="GO:0017154">
    <property type="term" value="F:semaphorin receptor activity"/>
    <property type="evidence" value="ECO:0007669"/>
    <property type="project" value="InterPro"/>
</dbReference>
<dbReference type="PROSITE" id="PS50853">
    <property type="entry name" value="FN3"/>
    <property type="match status" value="1"/>
</dbReference>
<dbReference type="PANTHER" id="PTHR22625">
    <property type="entry name" value="PLEXIN"/>
    <property type="match status" value="1"/>
</dbReference>
<dbReference type="InterPro" id="IPR031148">
    <property type="entry name" value="Plexin"/>
</dbReference>
<reference evidence="5" key="1">
    <citation type="journal article" date="2015" name="PLoS Genet.">
        <title>Genome Sequence and Transcriptome Analyses of Chrysochromulina tobin: Metabolic Tools for Enhanced Algal Fitness in the Prominent Order Prymnesiales (Haptophyceae).</title>
        <authorList>
            <person name="Hovde B.T."/>
            <person name="Deodato C.R."/>
            <person name="Hunsperger H.M."/>
            <person name="Ryken S.A."/>
            <person name="Yost W."/>
            <person name="Jha R.K."/>
            <person name="Patterson J."/>
            <person name="Monnat R.J. Jr."/>
            <person name="Barlow S.B."/>
            <person name="Starkenburg S.R."/>
            <person name="Cattolico R.A."/>
        </authorList>
    </citation>
    <scope>NUCLEOTIDE SEQUENCE</scope>
    <source>
        <strain evidence="5">CCMP291</strain>
    </source>
</reference>
<protein>
    <recommendedName>
        <fullName evidence="3">Fibronectin type-III domain-containing protein</fullName>
    </recommendedName>
</protein>
<evidence type="ECO:0000256" key="1">
    <source>
        <dbReference type="SAM" id="MobiDB-lite"/>
    </source>
</evidence>
<organism evidence="4 5">
    <name type="scientific">Chrysochromulina tobinii</name>
    <dbReference type="NCBI Taxonomy" id="1460289"/>
    <lineage>
        <taxon>Eukaryota</taxon>
        <taxon>Haptista</taxon>
        <taxon>Haptophyta</taxon>
        <taxon>Prymnesiophyceae</taxon>
        <taxon>Prymnesiales</taxon>
        <taxon>Chrysochromulinaceae</taxon>
        <taxon>Chrysochromulina</taxon>
    </lineage>
</organism>
<feature type="domain" description="Fibronectin type-III" evidence="3">
    <location>
        <begin position="41"/>
        <end position="142"/>
    </location>
</feature>
<evidence type="ECO:0000313" key="5">
    <source>
        <dbReference type="Proteomes" id="UP000037460"/>
    </source>
</evidence>
<dbReference type="InterPro" id="IPR013783">
    <property type="entry name" value="Ig-like_fold"/>
</dbReference>
<dbReference type="CDD" id="cd00063">
    <property type="entry name" value="FN3"/>
    <property type="match status" value="1"/>
</dbReference>
<dbReference type="SMART" id="SM00060">
    <property type="entry name" value="FN3"/>
    <property type="match status" value="1"/>
</dbReference>
<feature type="region of interest" description="Disordered" evidence="1">
    <location>
        <begin position="742"/>
        <end position="773"/>
    </location>
</feature>
<dbReference type="EMBL" id="JWZX01003080">
    <property type="protein sequence ID" value="KOO24563.1"/>
    <property type="molecule type" value="Genomic_DNA"/>
</dbReference>
<keyword evidence="2" id="KW-0732">Signal</keyword>
<evidence type="ECO:0000256" key="2">
    <source>
        <dbReference type="SAM" id="SignalP"/>
    </source>
</evidence>
<dbReference type="SMART" id="SM00429">
    <property type="entry name" value="IPT"/>
    <property type="match status" value="4"/>
</dbReference>
<feature type="signal peptide" evidence="2">
    <location>
        <begin position="1"/>
        <end position="28"/>
    </location>
</feature>
<dbReference type="OrthoDB" id="341259at2759"/>
<dbReference type="Gene3D" id="2.60.40.10">
    <property type="entry name" value="Immunoglobulins"/>
    <property type="match status" value="10"/>
</dbReference>
<dbReference type="Proteomes" id="UP000037460">
    <property type="component" value="Unassembled WGS sequence"/>
</dbReference>
<dbReference type="SUPFAM" id="SSF49265">
    <property type="entry name" value="Fibronectin type III"/>
    <property type="match status" value="1"/>
</dbReference>
<feature type="chain" id="PRO_5005601821" description="Fibronectin type-III domain-containing protein" evidence="2">
    <location>
        <begin position="29"/>
        <end position="3983"/>
    </location>
</feature>
<dbReference type="CDD" id="cd00603">
    <property type="entry name" value="IPT_PCSR"/>
    <property type="match status" value="2"/>
</dbReference>
<keyword evidence="5" id="KW-1185">Reference proteome</keyword>
<gene>
    <name evidence="4" type="ORF">Ctob_003055</name>
</gene>